<dbReference type="AlphaFoldDB" id="A0A8S3WMH7"/>
<comment type="caution">
    <text evidence="1">The sequence shown here is derived from an EMBL/GenBank/DDBJ whole genome shotgun (WGS) entry which is preliminary data.</text>
</comment>
<evidence type="ECO:0000313" key="1">
    <source>
        <dbReference type="EMBL" id="CAG4969002.1"/>
    </source>
</evidence>
<sequence length="120" mass="13586">MQKILDQVHLSHPMDTWTLRYVSYGHIVAQGKDIPNVVALIKSIETSVTNVIISVVNETQIKDIDKLLSAISDQEKSIPETENSLGYLKQNEPKEDLFEKVDLIIIKKVNDNDKTVTQLL</sequence>
<name>A0A8S3WMH7_PARAO</name>
<dbReference type="EMBL" id="CAJQZP010000566">
    <property type="protein sequence ID" value="CAG4969002.1"/>
    <property type="molecule type" value="Genomic_DNA"/>
</dbReference>
<evidence type="ECO:0000313" key="2">
    <source>
        <dbReference type="Proteomes" id="UP000691718"/>
    </source>
</evidence>
<proteinExistence type="predicted"/>
<accession>A0A8S3WMH7</accession>
<gene>
    <name evidence="1" type="ORF">PAPOLLO_LOCUS8045</name>
</gene>
<organism evidence="1 2">
    <name type="scientific">Parnassius apollo</name>
    <name type="common">Apollo butterfly</name>
    <name type="synonym">Papilio apollo</name>
    <dbReference type="NCBI Taxonomy" id="110799"/>
    <lineage>
        <taxon>Eukaryota</taxon>
        <taxon>Metazoa</taxon>
        <taxon>Ecdysozoa</taxon>
        <taxon>Arthropoda</taxon>
        <taxon>Hexapoda</taxon>
        <taxon>Insecta</taxon>
        <taxon>Pterygota</taxon>
        <taxon>Neoptera</taxon>
        <taxon>Endopterygota</taxon>
        <taxon>Lepidoptera</taxon>
        <taxon>Glossata</taxon>
        <taxon>Ditrysia</taxon>
        <taxon>Papilionoidea</taxon>
        <taxon>Papilionidae</taxon>
        <taxon>Parnassiinae</taxon>
        <taxon>Parnassini</taxon>
        <taxon>Parnassius</taxon>
        <taxon>Parnassius</taxon>
    </lineage>
</organism>
<protein>
    <submittedName>
        <fullName evidence="1">(apollo) hypothetical protein</fullName>
    </submittedName>
</protein>
<reference evidence="1" key="1">
    <citation type="submission" date="2021-04" db="EMBL/GenBank/DDBJ databases">
        <authorList>
            <person name="Tunstrom K."/>
        </authorList>
    </citation>
    <scope>NUCLEOTIDE SEQUENCE</scope>
</reference>
<dbReference type="Proteomes" id="UP000691718">
    <property type="component" value="Unassembled WGS sequence"/>
</dbReference>
<keyword evidence="2" id="KW-1185">Reference proteome</keyword>